<name>A0A212JSA3_9BACT</name>
<organism evidence="1">
    <name type="scientific">uncultured Dysgonomonas sp</name>
    <dbReference type="NCBI Taxonomy" id="206096"/>
    <lineage>
        <taxon>Bacteria</taxon>
        <taxon>Pseudomonadati</taxon>
        <taxon>Bacteroidota</taxon>
        <taxon>Bacteroidia</taxon>
        <taxon>Bacteroidales</taxon>
        <taxon>Dysgonomonadaceae</taxon>
        <taxon>Dysgonomonas</taxon>
        <taxon>environmental samples</taxon>
    </lineage>
</organism>
<proteinExistence type="predicted"/>
<evidence type="ECO:0000313" key="1">
    <source>
        <dbReference type="EMBL" id="SBW02313.1"/>
    </source>
</evidence>
<dbReference type="EMBL" id="FLUM01000003">
    <property type="protein sequence ID" value="SBW02313.1"/>
    <property type="molecule type" value="Genomic_DNA"/>
</dbReference>
<dbReference type="RefSeq" id="WP_006801192.1">
    <property type="nucleotide sequence ID" value="NZ_LT599032.1"/>
</dbReference>
<accession>A0A212JSA3</accession>
<reference evidence="1" key="1">
    <citation type="submission" date="2016-04" db="EMBL/GenBank/DDBJ databases">
        <authorList>
            <person name="Evans L.H."/>
            <person name="Alamgir A."/>
            <person name="Owens N."/>
            <person name="Weber N.D."/>
            <person name="Virtaneva K."/>
            <person name="Barbian K."/>
            <person name="Babar A."/>
            <person name="Rosenke K."/>
        </authorList>
    </citation>
    <scope>NUCLEOTIDE SEQUENCE</scope>
    <source>
        <strain evidence="1">86-1</strain>
    </source>
</reference>
<dbReference type="PROSITE" id="PS51257">
    <property type="entry name" value="PROKAR_LIPOPROTEIN"/>
    <property type="match status" value="1"/>
</dbReference>
<evidence type="ECO:0008006" key="2">
    <source>
        <dbReference type="Google" id="ProtNLM"/>
    </source>
</evidence>
<gene>
    <name evidence="1" type="ORF">KL86DYS1_30262</name>
</gene>
<protein>
    <recommendedName>
        <fullName evidence="2">2-dehydro-3-deoxyphosphooctonate aldolase</fullName>
    </recommendedName>
</protein>
<sequence length="153" mass="16876">MKTRFFIVLALIILTGCSSSKQSAKKGWGTYGSPNVEQKLLNNETFVVDVYSDDATYGYTQENPIMVGGGVLSGARNERRFLNALMGPDGEPITYTRLGSCCGFKTKNGLLDDGGLLDMYQVAHKGLEKEVILYINMYDSDTLKIPVGFKKKK</sequence>
<dbReference type="AlphaFoldDB" id="A0A212JSA3"/>